<dbReference type="InterPro" id="IPR029035">
    <property type="entry name" value="DHS-like_NAD/FAD-binding_dom"/>
</dbReference>
<dbReference type="Gene3D" id="3.30.1600.10">
    <property type="entry name" value="SIR2/SIRT2 'Small Domain"/>
    <property type="match status" value="1"/>
</dbReference>
<proteinExistence type="predicted"/>
<keyword evidence="4" id="KW-0862">Zinc</keyword>
<evidence type="ECO:0000256" key="2">
    <source>
        <dbReference type="ARBA" id="ARBA00022679"/>
    </source>
</evidence>
<keyword evidence="3" id="KW-0520">NAD</keyword>
<feature type="active site" description="Proton acceptor" evidence="4">
    <location>
        <position position="121"/>
    </location>
</feature>
<sequence length="252" mass="28109">MVKLNKLKEAAQIIQSAHFGIALTGAGISAESGIPTFRGNQGLWQRYDAQEYAHIDSFLKNPSKVWRMFKEFDQIMTQARPNPAHLVLAEWEKRGYLKAIITQNVDNLHQVAGSKKVIEFHGNAFRLRCLQCGRIYKKTEITWEDVPCCECGGVLKPDVVFFGERIPFEALLETQKLIDACDVMLVIGTSAEVAPANFLPDEAKRQGAKIIEINIHSTHLTETITDIFLTGKASEVLTELAQIIGTCPPKQS</sequence>
<name>A0A7U4THQ0_DESA2</name>
<dbReference type="RefSeq" id="WP_066060903.1">
    <property type="nucleotide sequence ID" value="NZ_CP013015.1"/>
</dbReference>
<dbReference type="EC" id="2.3.1.286" evidence="1"/>
<evidence type="ECO:0000256" key="1">
    <source>
        <dbReference type="ARBA" id="ARBA00012928"/>
    </source>
</evidence>
<evidence type="ECO:0000313" key="7">
    <source>
        <dbReference type="Proteomes" id="UP000070560"/>
    </source>
</evidence>
<feature type="binding site" evidence="4">
    <location>
        <position position="132"/>
    </location>
    <ligand>
        <name>Zn(2+)</name>
        <dbReference type="ChEBI" id="CHEBI:29105"/>
    </ligand>
</feature>
<dbReference type="Proteomes" id="UP000070560">
    <property type="component" value="Chromosome"/>
</dbReference>
<gene>
    <name evidence="6" type="ORF">HS1_000668</name>
</gene>
<feature type="binding site" evidence="4">
    <location>
        <position position="129"/>
    </location>
    <ligand>
        <name>Zn(2+)</name>
        <dbReference type="ChEBI" id="CHEBI:29105"/>
    </ligand>
</feature>
<dbReference type="InterPro" id="IPR050134">
    <property type="entry name" value="NAD-dep_sirtuin_deacylases"/>
</dbReference>
<dbReference type="GO" id="GO:0017136">
    <property type="term" value="F:histone deacetylase activity, NAD-dependent"/>
    <property type="evidence" value="ECO:0007669"/>
    <property type="project" value="TreeGrafter"/>
</dbReference>
<dbReference type="GO" id="GO:0070403">
    <property type="term" value="F:NAD+ binding"/>
    <property type="evidence" value="ECO:0007669"/>
    <property type="project" value="InterPro"/>
</dbReference>
<dbReference type="SUPFAM" id="SSF52467">
    <property type="entry name" value="DHS-like NAD/FAD-binding domain"/>
    <property type="match status" value="1"/>
</dbReference>
<dbReference type="PANTHER" id="PTHR11085">
    <property type="entry name" value="NAD-DEPENDENT PROTEIN DEACYLASE SIRTUIN-5, MITOCHONDRIAL-RELATED"/>
    <property type="match status" value="1"/>
</dbReference>
<organism evidence="6 7">
    <name type="scientific">Desulfofervidus auxilii</name>
    <dbReference type="NCBI Taxonomy" id="1621989"/>
    <lineage>
        <taxon>Bacteria</taxon>
        <taxon>Pseudomonadati</taxon>
        <taxon>Thermodesulfobacteriota</taxon>
        <taxon>Candidatus Desulfofervidia</taxon>
        <taxon>Candidatus Desulfofervidales</taxon>
        <taxon>Candidatus Desulfofervidaceae</taxon>
        <taxon>Candidatus Desulfofervidus</taxon>
    </lineage>
</organism>
<evidence type="ECO:0000313" key="6">
    <source>
        <dbReference type="EMBL" id="AMM40473.1"/>
    </source>
</evidence>
<evidence type="ECO:0000256" key="4">
    <source>
        <dbReference type="PROSITE-ProRule" id="PRU00236"/>
    </source>
</evidence>
<keyword evidence="4" id="KW-0479">Metal-binding</keyword>
<dbReference type="InterPro" id="IPR026591">
    <property type="entry name" value="Sirtuin_cat_small_dom_sf"/>
</dbReference>
<feature type="domain" description="Deacetylase sirtuin-type" evidence="5">
    <location>
        <begin position="1"/>
        <end position="247"/>
    </location>
</feature>
<keyword evidence="2" id="KW-0808">Transferase</keyword>
<dbReference type="PROSITE" id="PS50305">
    <property type="entry name" value="SIRTUIN"/>
    <property type="match status" value="1"/>
</dbReference>
<dbReference type="OrthoDB" id="9800582at2"/>
<feature type="binding site" evidence="4">
    <location>
        <position position="149"/>
    </location>
    <ligand>
        <name>Zn(2+)</name>
        <dbReference type="ChEBI" id="CHEBI:29105"/>
    </ligand>
</feature>
<evidence type="ECO:0000256" key="3">
    <source>
        <dbReference type="ARBA" id="ARBA00023027"/>
    </source>
</evidence>
<accession>A0A7U4THQ0</accession>
<dbReference type="InterPro" id="IPR003000">
    <property type="entry name" value="Sirtuin"/>
</dbReference>
<keyword evidence="7" id="KW-1185">Reference proteome</keyword>
<dbReference type="EMBL" id="CP013015">
    <property type="protein sequence ID" value="AMM40473.1"/>
    <property type="molecule type" value="Genomic_DNA"/>
</dbReference>
<dbReference type="GO" id="GO:0046872">
    <property type="term" value="F:metal ion binding"/>
    <property type="evidence" value="ECO:0007669"/>
    <property type="project" value="UniProtKB-KW"/>
</dbReference>
<dbReference type="AlphaFoldDB" id="A0A7U4THQ0"/>
<dbReference type="KEGG" id="daw:HS1_000668"/>
<evidence type="ECO:0000259" key="5">
    <source>
        <dbReference type="PROSITE" id="PS50305"/>
    </source>
</evidence>
<dbReference type="InterPro" id="IPR026590">
    <property type="entry name" value="Ssirtuin_cat_dom"/>
</dbReference>
<dbReference type="NCBIfam" id="NF001753">
    <property type="entry name" value="PRK00481.1-3"/>
    <property type="match status" value="1"/>
</dbReference>
<dbReference type="PANTHER" id="PTHR11085:SF10">
    <property type="entry name" value="NAD-DEPENDENT PROTEIN DEACYLASE SIRTUIN-5, MITOCHONDRIAL-RELATED"/>
    <property type="match status" value="1"/>
</dbReference>
<reference evidence="6 7" key="1">
    <citation type="submission" date="2015-10" db="EMBL/GenBank/DDBJ databases">
        <title>Candidatus Desulfofervidus auxilii, a hydrogenotrophic sulfate-reducing bacterium involved in the thermophilic anaerobic oxidation of methane.</title>
        <authorList>
            <person name="Krukenberg V."/>
            <person name="Richter M."/>
            <person name="Wegener G."/>
        </authorList>
    </citation>
    <scope>NUCLEOTIDE SEQUENCE [LARGE SCALE GENOMIC DNA]</scope>
    <source>
        <strain evidence="6 7">HS1</strain>
    </source>
</reference>
<dbReference type="Pfam" id="PF02146">
    <property type="entry name" value="SIR2"/>
    <property type="match status" value="1"/>
</dbReference>
<dbReference type="Gene3D" id="3.40.50.1220">
    <property type="entry name" value="TPP-binding domain"/>
    <property type="match status" value="1"/>
</dbReference>
<feature type="binding site" evidence="4">
    <location>
        <position position="151"/>
    </location>
    <ligand>
        <name>Zn(2+)</name>
        <dbReference type="ChEBI" id="CHEBI:29105"/>
    </ligand>
</feature>
<protein>
    <recommendedName>
        <fullName evidence="1">protein acetyllysine N-acetyltransferase</fullName>
        <ecNumber evidence="1">2.3.1.286</ecNumber>
    </recommendedName>
</protein>